<proteinExistence type="predicted"/>
<evidence type="ECO:0000256" key="1">
    <source>
        <dbReference type="SAM" id="MobiDB-lite"/>
    </source>
</evidence>
<organism evidence="2 3">
    <name type="scientific">Roseateles subflavus</name>
    <dbReference type="NCBI Taxonomy" id="3053353"/>
    <lineage>
        <taxon>Bacteria</taxon>
        <taxon>Pseudomonadati</taxon>
        <taxon>Pseudomonadota</taxon>
        <taxon>Betaproteobacteria</taxon>
        <taxon>Burkholderiales</taxon>
        <taxon>Sphaerotilaceae</taxon>
        <taxon>Roseateles</taxon>
    </lineage>
</organism>
<evidence type="ECO:0000313" key="2">
    <source>
        <dbReference type="EMBL" id="MDL5034283.1"/>
    </source>
</evidence>
<dbReference type="EMBL" id="JASVDS010000008">
    <property type="protein sequence ID" value="MDL5034283.1"/>
    <property type="molecule type" value="Genomic_DNA"/>
</dbReference>
<dbReference type="RefSeq" id="WP_285984359.1">
    <property type="nucleotide sequence ID" value="NZ_JASVDS010000008.1"/>
</dbReference>
<feature type="compositionally biased region" description="Low complexity" evidence="1">
    <location>
        <begin position="86"/>
        <end position="97"/>
    </location>
</feature>
<accession>A0ABT7LN30</accession>
<reference evidence="2 3" key="1">
    <citation type="submission" date="2023-06" db="EMBL/GenBank/DDBJ databases">
        <title>Pelomonas sp. APW6 16S ribosomal RNA gene genome sequencing and assembly.</title>
        <authorList>
            <person name="Woo H."/>
        </authorList>
    </citation>
    <scope>NUCLEOTIDE SEQUENCE [LARGE SCALE GENOMIC DNA]</scope>
    <source>
        <strain evidence="2 3">APW6</strain>
    </source>
</reference>
<feature type="compositionally biased region" description="Low complexity" evidence="1">
    <location>
        <begin position="1"/>
        <end position="14"/>
    </location>
</feature>
<comment type="caution">
    <text evidence="2">The sequence shown here is derived from an EMBL/GenBank/DDBJ whole genome shotgun (WGS) entry which is preliminary data.</text>
</comment>
<name>A0ABT7LN30_9BURK</name>
<protein>
    <submittedName>
        <fullName evidence="2">Uncharacterized protein</fullName>
    </submittedName>
</protein>
<evidence type="ECO:0000313" key="3">
    <source>
        <dbReference type="Proteomes" id="UP001238603"/>
    </source>
</evidence>
<feature type="compositionally biased region" description="Basic and acidic residues" evidence="1">
    <location>
        <begin position="50"/>
        <end position="63"/>
    </location>
</feature>
<sequence>MAIGDGSSFAALSRASRRGAGGPEHGAASRQGAHQGDASDEACIAGAALEARRQLEDTVHELESAPSKTGSPFDKLARQRAPGRDAGSAQQAQAGAAEVGEKLEVDSIFRRLAHPPGEVQIEDVAPARSYESAGASGAAPSAFGRLVKPEARPMASFARRDMNAAKVLTRLVMAIVRKPGSGVPDGVKSKALAGLLHETRGAAERLVSSIAPLDANKGWIMAAAQEAAATMVASRWESDPSAEPQPIIEHIEVLESLFHLAEEDVGLRATLDDLGAARYVESTDSTIASARIELSARMALWDLLGWVNHPSLGAGIERYTYDRPATQIVEMLAPELVSIAREGNIRIDSLDLRTTHMQSSLRRLADLMGAEYVARTRQLMNWIAEEGISDDVHQERRAEANAQFETRVLPDLIDWTRRNFMAVESMAARFSEDIDDRSDRQTPRQ</sequence>
<feature type="region of interest" description="Disordered" evidence="1">
    <location>
        <begin position="1"/>
        <end position="98"/>
    </location>
</feature>
<gene>
    <name evidence="2" type="ORF">QRD43_20445</name>
</gene>
<keyword evidence="3" id="KW-1185">Reference proteome</keyword>
<dbReference type="Proteomes" id="UP001238603">
    <property type="component" value="Unassembled WGS sequence"/>
</dbReference>